<feature type="compositionally biased region" description="Polar residues" evidence="2">
    <location>
        <begin position="268"/>
        <end position="278"/>
    </location>
</feature>
<protein>
    <submittedName>
        <fullName evidence="4">Type IV secretion protein Rhs</fullName>
    </submittedName>
</protein>
<dbReference type="Pfam" id="PF25023">
    <property type="entry name" value="TEN_YD-shell"/>
    <property type="match status" value="2"/>
</dbReference>
<evidence type="ECO:0000256" key="2">
    <source>
        <dbReference type="SAM" id="MobiDB-lite"/>
    </source>
</evidence>
<evidence type="ECO:0000256" key="1">
    <source>
        <dbReference type="ARBA" id="ARBA00022737"/>
    </source>
</evidence>
<evidence type="ECO:0000313" key="4">
    <source>
        <dbReference type="EMBL" id="AWV06537.1"/>
    </source>
</evidence>
<name>A0A2U9T5R5_9GAMM</name>
<evidence type="ECO:0000313" key="5">
    <source>
        <dbReference type="Proteomes" id="UP000249447"/>
    </source>
</evidence>
<dbReference type="Gene3D" id="2.180.10.10">
    <property type="entry name" value="RHS repeat-associated core"/>
    <property type="match status" value="3"/>
</dbReference>
<feature type="domain" description="Teneurin-like YD-shell" evidence="3">
    <location>
        <begin position="474"/>
        <end position="745"/>
    </location>
</feature>
<reference evidence="4 5" key="1">
    <citation type="submission" date="2018-05" db="EMBL/GenBank/DDBJ databases">
        <title>The complete genome of Lysobacter maris HZ9B, a marine bacterium antagonistic against terrestrial plant pathogens.</title>
        <authorList>
            <person name="Zhang X.-Q."/>
        </authorList>
    </citation>
    <scope>NUCLEOTIDE SEQUENCE [LARGE SCALE GENOMIC DNA]</scope>
    <source>
        <strain evidence="4 5">HZ9B</strain>
    </source>
</reference>
<organism evidence="4 5">
    <name type="scientific">Marilutibacter maris</name>
    <dbReference type="NCBI Taxonomy" id="1605891"/>
    <lineage>
        <taxon>Bacteria</taxon>
        <taxon>Pseudomonadati</taxon>
        <taxon>Pseudomonadota</taxon>
        <taxon>Gammaproteobacteria</taxon>
        <taxon>Lysobacterales</taxon>
        <taxon>Lysobacteraceae</taxon>
        <taxon>Marilutibacter</taxon>
    </lineage>
</organism>
<dbReference type="EMBL" id="CP029843">
    <property type="protein sequence ID" value="AWV06537.1"/>
    <property type="molecule type" value="Genomic_DNA"/>
</dbReference>
<dbReference type="InterPro" id="IPR050708">
    <property type="entry name" value="T6SS_VgrG/RHS"/>
</dbReference>
<dbReference type="InterPro" id="IPR022385">
    <property type="entry name" value="Rhs_assc_core"/>
</dbReference>
<dbReference type="InterPro" id="IPR031325">
    <property type="entry name" value="RHS_repeat"/>
</dbReference>
<dbReference type="Proteomes" id="UP000249447">
    <property type="component" value="Chromosome"/>
</dbReference>
<dbReference type="InterPro" id="IPR056823">
    <property type="entry name" value="TEN-like_YD-shell"/>
</dbReference>
<dbReference type="InterPro" id="IPR006530">
    <property type="entry name" value="YD"/>
</dbReference>
<proteinExistence type="predicted"/>
<gene>
    <name evidence="4" type="ORF">C9I47_0816</name>
</gene>
<keyword evidence="1" id="KW-0677">Repeat</keyword>
<dbReference type="PANTHER" id="PTHR32305">
    <property type="match status" value="1"/>
</dbReference>
<dbReference type="NCBIfam" id="TIGR01643">
    <property type="entry name" value="YD_repeat_2x"/>
    <property type="match status" value="4"/>
</dbReference>
<feature type="region of interest" description="Disordered" evidence="2">
    <location>
        <begin position="781"/>
        <end position="800"/>
    </location>
</feature>
<feature type="domain" description="Teneurin-like YD-shell" evidence="3">
    <location>
        <begin position="161"/>
        <end position="324"/>
    </location>
</feature>
<evidence type="ECO:0000259" key="3">
    <source>
        <dbReference type="Pfam" id="PF25023"/>
    </source>
</evidence>
<dbReference type="AlphaFoldDB" id="A0A2U9T5R5"/>
<feature type="region of interest" description="Disordered" evidence="2">
    <location>
        <begin position="268"/>
        <end position="294"/>
    </location>
</feature>
<accession>A0A2U9T5R5</accession>
<keyword evidence="5" id="KW-1185">Reference proteome</keyword>
<dbReference type="NCBIfam" id="TIGR03696">
    <property type="entry name" value="Rhs_assc_core"/>
    <property type="match status" value="1"/>
</dbReference>
<dbReference type="PANTHER" id="PTHR32305:SF15">
    <property type="entry name" value="PROTEIN RHSA-RELATED"/>
    <property type="match status" value="1"/>
</dbReference>
<dbReference type="Pfam" id="PF05593">
    <property type="entry name" value="RHS_repeat"/>
    <property type="match status" value="3"/>
</dbReference>
<sequence length="934" mass="101247">MDGPRTDIVDKTFYTYRASNEGSCATSPTTCAWRKGDLWKVTDALGHVTETLRYDGAGRVLSVRDANDVVTDFEYHPRGWMTARKVRGSDDNSEADDRITAIAYLPTGLVSSVTLPDGSFTSYVYDAAHRLTDIVDADGNRLHYTLDNAGNRIKEEVLGENDALKRTLSRVYNQLGQLATQADAGANPTDFTYDTNGNLETVTDALSRVTQNDYDPLNRLIGSLRDVGGIEASTAFEYDALDNLTQVTDPKGLDTVYSYNGLGDLTQLDSPDTGVTSYQHDDAGNRSSQTDARGEATGYGYDALNRLTSVSYSDSSLDVAYAYDSVQPGCAAGETFAIGRLSRMSDGSGHTDYCYDRFGQLVRKVQVTNGQSFTLRYAYTQAGQLSLMTYPDGTEVDYVRDGQGRTSEIGVTAPGGSREVLLSNASWYPFGPVGAWTFGNGRTLSRTLDLDYRPQSILSTDTGSPTSGGGLDLGFRFDAVGNLTSLHGADRADPPRVRLDYDALSRLTAFRDGPTDTAIESYGYDATGNRTSFTNAGGTQAYSYPTDSHRLGAVAGVARGYDAVGNTTAIGGTKEYVYSAANRLSAVKQGGAVTMHYGYNGRGERVHRHLGSDVTYSVYDEAGHWVGDYDASGAPKQQAIWLDDLPVGLLNGIATTANRLHYIEPDHLGTPRAVIEPQRDVAVWTWDIASEAFGNSAPNPDPDGDSTAFVLDMRFPGQRYDAASGLNYNYFRDYEAGVGRYLQSDPIGLMGGLSTYGYVDGLPLASADPLGLQSALRRPPYNPGWSGPGGGADHSSGWGPTPGEVWDGLTQYMSDLVSGRPKMTREQTIYYQRYCKGEDDKCAALKAALQQHIYVAKGKMAKMFFDPQNLYLYAFAEKNPAIGNTSWLGHGDELAGRIKAIETMISLGKLMNCDVSQEEQAARTLFVPRAPFGK</sequence>
<dbReference type="KEGG" id="lmb:C9I47_0816"/>